<organism evidence="1 2">
    <name type="scientific">Stephania cephalantha</name>
    <dbReference type="NCBI Taxonomy" id="152367"/>
    <lineage>
        <taxon>Eukaryota</taxon>
        <taxon>Viridiplantae</taxon>
        <taxon>Streptophyta</taxon>
        <taxon>Embryophyta</taxon>
        <taxon>Tracheophyta</taxon>
        <taxon>Spermatophyta</taxon>
        <taxon>Magnoliopsida</taxon>
        <taxon>Ranunculales</taxon>
        <taxon>Menispermaceae</taxon>
        <taxon>Menispermoideae</taxon>
        <taxon>Cissampelideae</taxon>
        <taxon>Stephania</taxon>
    </lineage>
</organism>
<keyword evidence="2" id="KW-1185">Reference proteome</keyword>
<evidence type="ECO:0000313" key="1">
    <source>
        <dbReference type="EMBL" id="KAK9094581.1"/>
    </source>
</evidence>
<dbReference type="EMBL" id="JBBNAG010000011">
    <property type="protein sequence ID" value="KAK9094581.1"/>
    <property type="molecule type" value="Genomic_DNA"/>
</dbReference>
<accession>A0AAP0EJD8</accession>
<dbReference type="PANTHER" id="PTHR11439">
    <property type="entry name" value="GAG-POL-RELATED RETROTRANSPOSON"/>
    <property type="match status" value="1"/>
</dbReference>
<dbReference type="Proteomes" id="UP001419268">
    <property type="component" value="Unassembled WGS sequence"/>
</dbReference>
<protein>
    <recommendedName>
        <fullName evidence="3">Copia protein</fullName>
    </recommendedName>
</protein>
<evidence type="ECO:0008006" key="3">
    <source>
        <dbReference type="Google" id="ProtNLM"/>
    </source>
</evidence>
<evidence type="ECO:0000313" key="2">
    <source>
        <dbReference type="Proteomes" id="UP001419268"/>
    </source>
</evidence>
<proteinExistence type="predicted"/>
<sequence length="94" mass="10566">MLIQLGLLSHYRRSTTGYVIFLDNSPISWKLKKQAIASCSSVEAEYHAMANANSELVWLRVLLLDLGVHVDQTVQLFCDNQADLHIAGNPVFHE</sequence>
<gene>
    <name evidence="1" type="ORF">Scep_026050</name>
</gene>
<dbReference type="PANTHER" id="PTHR11439:SF511">
    <property type="match status" value="1"/>
</dbReference>
<reference evidence="1 2" key="1">
    <citation type="submission" date="2024-01" db="EMBL/GenBank/DDBJ databases">
        <title>Genome assemblies of Stephania.</title>
        <authorList>
            <person name="Yang L."/>
        </authorList>
    </citation>
    <scope>NUCLEOTIDE SEQUENCE [LARGE SCALE GENOMIC DNA]</scope>
    <source>
        <strain evidence="1">JXDWG</strain>
        <tissue evidence="1">Leaf</tissue>
    </source>
</reference>
<dbReference type="AlphaFoldDB" id="A0AAP0EJD8"/>
<comment type="caution">
    <text evidence="1">The sequence shown here is derived from an EMBL/GenBank/DDBJ whole genome shotgun (WGS) entry which is preliminary data.</text>
</comment>
<dbReference type="CDD" id="cd09272">
    <property type="entry name" value="RNase_HI_RT_Ty1"/>
    <property type="match status" value="1"/>
</dbReference>
<name>A0AAP0EJD8_9MAGN</name>